<feature type="transmembrane region" description="Helical" evidence="7">
    <location>
        <begin position="137"/>
        <end position="159"/>
    </location>
</feature>
<evidence type="ECO:0000313" key="8">
    <source>
        <dbReference type="EMBL" id="SCP05732.1"/>
    </source>
</evidence>
<keyword evidence="5" id="KW-0175">Coiled coil</keyword>
<evidence type="ECO:0000256" key="1">
    <source>
        <dbReference type="ARBA" id="ARBA00004141"/>
    </source>
</evidence>
<feature type="transmembrane region" description="Helical" evidence="7">
    <location>
        <begin position="275"/>
        <end position="298"/>
    </location>
</feature>
<feature type="coiled-coil region" evidence="5">
    <location>
        <begin position="252"/>
        <end position="279"/>
    </location>
</feature>
<keyword evidence="4 7" id="KW-0472">Membrane</keyword>
<dbReference type="GO" id="GO:0022857">
    <property type="term" value="F:transmembrane transporter activity"/>
    <property type="evidence" value="ECO:0007669"/>
    <property type="project" value="InterPro"/>
</dbReference>
<dbReference type="AlphaFoldDB" id="A0A1D3TL84"/>
<evidence type="ECO:0000256" key="5">
    <source>
        <dbReference type="SAM" id="Coils"/>
    </source>
</evidence>
<dbReference type="Proteomes" id="UP000242942">
    <property type="component" value="Chromosome 12"/>
</dbReference>
<feature type="transmembrane region" description="Helical" evidence="7">
    <location>
        <begin position="401"/>
        <end position="420"/>
    </location>
</feature>
<dbReference type="Gene3D" id="1.20.1250.20">
    <property type="entry name" value="MFS general substrate transporter like domains"/>
    <property type="match status" value="1"/>
</dbReference>
<evidence type="ECO:0000256" key="6">
    <source>
        <dbReference type="SAM" id="MobiDB-lite"/>
    </source>
</evidence>
<evidence type="ECO:0000256" key="4">
    <source>
        <dbReference type="ARBA" id="ARBA00023136"/>
    </source>
</evidence>
<name>A0A1D3TL84_PLAOA</name>
<evidence type="ECO:0000256" key="3">
    <source>
        <dbReference type="ARBA" id="ARBA00022989"/>
    </source>
</evidence>
<dbReference type="VEuPathDB" id="PlasmoDB:PocGH01_12059800"/>
<dbReference type="SUPFAM" id="SSF103473">
    <property type="entry name" value="MFS general substrate transporter"/>
    <property type="match status" value="1"/>
</dbReference>
<dbReference type="PANTHER" id="PTHR10924:SF6">
    <property type="entry name" value="SOLUTE CARRIER FAMILY 49 MEMBER A3"/>
    <property type="match status" value="1"/>
</dbReference>
<evidence type="ECO:0000256" key="7">
    <source>
        <dbReference type="SAM" id="Phobius"/>
    </source>
</evidence>
<feature type="region of interest" description="Disordered" evidence="6">
    <location>
        <begin position="551"/>
        <end position="576"/>
    </location>
</feature>
<sequence>MQENKPECLKLNRRRWLMLFYFSYCCMVDNLICFTFAPINSISYHLYGISNNIFPQVYFIIYSICSVPLSFFLSEFSLRSNVVFSSLLQFLGCLLRYIFWNNLKIVMLGQFFSSIGQIIFVNAPPEVSLVWFPDDERIISTSVSIISNILGTAIIYLYAPFIVTNEDDIELLLGHICFVSFIGFILVLSFFESAPSYPSNISNSSSSIVENSINIKLKNKFCKAREDHFNHDDNIMRENHIIICRDDIINFFKELKRFLKELKIEIRNILSKLELIKILIIFCYSECIISSFSTDISIILKEKLIDKNYFSISGCLFIFNTILGSIILCFNTNNKQFKNLIVLCIFMIMIICFLLNFIYNEIVIILTLSLIGFWSGPLQPLSIEMASIRVYPISSNLCTSILQVISFSISAIFISFFSYISNYMNTSYFIFFLSFIVLLISLHIKPIKKQKKKLKNLTFSVRSGLINRNTLQTNKFVDFLNTGGKTKPLLRDCSQGNQYLERDDCLAAGEFHEEDDCLFLDEFDRVECISVEEFNESNYYHRTGSSLLETPSSVLSSTHPCSSKGPSKGPSKGRHAKENNIFKIEEMGNYTISDFYKIHLSKKINMDNLKKEIFYYNQKMKIPNQGSRSFSRLYCDEYSDVFHLTGEKRSTSRYNTY</sequence>
<feature type="transmembrane region" description="Helical" evidence="7">
    <location>
        <begin position="21"/>
        <end position="47"/>
    </location>
</feature>
<dbReference type="InterPro" id="IPR011701">
    <property type="entry name" value="MFS"/>
</dbReference>
<dbReference type="InterPro" id="IPR036259">
    <property type="entry name" value="MFS_trans_sf"/>
</dbReference>
<feature type="transmembrane region" description="Helical" evidence="7">
    <location>
        <begin position="426"/>
        <end position="444"/>
    </location>
</feature>
<dbReference type="Pfam" id="PF07690">
    <property type="entry name" value="MFS_1"/>
    <property type="match status" value="1"/>
</dbReference>
<reference evidence="8 9" key="1">
    <citation type="submission" date="2016-06" db="EMBL/GenBank/DDBJ databases">
        <authorList>
            <consortium name="Pathogen Informatics"/>
        </authorList>
    </citation>
    <scope>NUCLEOTIDE SEQUENCE [LARGE SCALE GENOMIC DNA]</scope>
    <source>
        <strain evidence="8">PocGH01</strain>
    </source>
</reference>
<feature type="transmembrane region" description="Helical" evidence="7">
    <location>
        <begin position="80"/>
        <end position="99"/>
    </location>
</feature>
<organism evidence="8 9">
    <name type="scientific">Plasmodium ovale</name>
    <name type="common">malaria parasite P. ovale</name>
    <dbReference type="NCBI Taxonomy" id="36330"/>
    <lineage>
        <taxon>Eukaryota</taxon>
        <taxon>Sar</taxon>
        <taxon>Alveolata</taxon>
        <taxon>Apicomplexa</taxon>
        <taxon>Aconoidasida</taxon>
        <taxon>Haemosporida</taxon>
        <taxon>Plasmodiidae</taxon>
        <taxon>Plasmodium</taxon>
        <taxon>Plasmodium (Plasmodium)</taxon>
    </lineage>
</organism>
<feature type="transmembrane region" description="Helical" evidence="7">
    <location>
        <begin position="362"/>
        <end position="381"/>
    </location>
</feature>
<dbReference type="PANTHER" id="PTHR10924">
    <property type="entry name" value="MAJOR FACILITATOR SUPERFAMILY PROTEIN-RELATED"/>
    <property type="match status" value="1"/>
</dbReference>
<dbReference type="EMBL" id="LT594593">
    <property type="protein sequence ID" value="SCP05732.1"/>
    <property type="molecule type" value="Genomic_DNA"/>
</dbReference>
<dbReference type="GO" id="GO:0016020">
    <property type="term" value="C:membrane"/>
    <property type="evidence" value="ECO:0007669"/>
    <property type="project" value="UniProtKB-SubCell"/>
</dbReference>
<keyword evidence="9" id="KW-1185">Reference proteome</keyword>
<evidence type="ECO:0000256" key="2">
    <source>
        <dbReference type="ARBA" id="ARBA00022692"/>
    </source>
</evidence>
<feature type="transmembrane region" description="Helical" evidence="7">
    <location>
        <begin position="171"/>
        <end position="191"/>
    </location>
</feature>
<comment type="subcellular location">
    <subcellularLocation>
        <location evidence="1">Membrane</location>
        <topology evidence="1">Multi-pass membrane protein</topology>
    </subcellularLocation>
</comment>
<accession>A0A1D3TL84</accession>
<keyword evidence="2 7" id="KW-0812">Transmembrane</keyword>
<dbReference type="InterPro" id="IPR049680">
    <property type="entry name" value="FLVCR1-2_SLC49-like"/>
</dbReference>
<feature type="transmembrane region" description="Helical" evidence="7">
    <location>
        <begin position="105"/>
        <end position="125"/>
    </location>
</feature>
<feature type="transmembrane region" description="Helical" evidence="7">
    <location>
        <begin position="310"/>
        <end position="330"/>
    </location>
</feature>
<evidence type="ECO:0000313" key="9">
    <source>
        <dbReference type="Proteomes" id="UP000242942"/>
    </source>
</evidence>
<keyword evidence="3 7" id="KW-1133">Transmembrane helix</keyword>
<protein>
    <submittedName>
        <fullName evidence="8">MFS-type transporter, putative</fullName>
    </submittedName>
</protein>
<feature type="compositionally biased region" description="Low complexity" evidence="6">
    <location>
        <begin position="560"/>
        <end position="570"/>
    </location>
</feature>
<gene>
    <name evidence="8" type="primary">PocGH01_12059800</name>
    <name evidence="8" type="ORF">POCGH01_12059800</name>
</gene>
<feature type="transmembrane region" description="Helical" evidence="7">
    <location>
        <begin position="53"/>
        <end position="73"/>
    </location>
</feature>
<dbReference type="OrthoDB" id="422206at2759"/>
<proteinExistence type="predicted"/>
<feature type="transmembrane region" description="Helical" evidence="7">
    <location>
        <begin position="337"/>
        <end position="356"/>
    </location>
</feature>